<evidence type="ECO:0000256" key="3">
    <source>
        <dbReference type="ARBA" id="ARBA00022723"/>
    </source>
</evidence>
<dbReference type="RefSeq" id="WP_188313895.1">
    <property type="nucleotide sequence ID" value="NZ_JABTCG010000003.1"/>
</dbReference>
<dbReference type="Gene3D" id="3.40.720.10">
    <property type="entry name" value="Alkaline Phosphatase, subunit A"/>
    <property type="match status" value="1"/>
</dbReference>
<comment type="cofactor">
    <cofactor evidence="1">
        <name>Ca(2+)</name>
        <dbReference type="ChEBI" id="CHEBI:29108"/>
    </cofactor>
</comment>
<dbReference type="Pfam" id="PF00884">
    <property type="entry name" value="Sulfatase"/>
    <property type="match status" value="1"/>
</dbReference>
<dbReference type="InterPro" id="IPR050738">
    <property type="entry name" value="Sulfatase"/>
</dbReference>
<keyword evidence="6" id="KW-0106">Calcium</keyword>
<comment type="caution">
    <text evidence="8">The sequence shown here is derived from an EMBL/GenBank/DDBJ whole genome shotgun (WGS) entry which is preliminary data.</text>
</comment>
<dbReference type="SUPFAM" id="SSF53649">
    <property type="entry name" value="Alkaline phosphatase-like"/>
    <property type="match status" value="1"/>
</dbReference>
<evidence type="ECO:0000256" key="1">
    <source>
        <dbReference type="ARBA" id="ARBA00001913"/>
    </source>
</evidence>
<accession>A0ABR7VF43</accession>
<dbReference type="EMBL" id="JABTCG010000003">
    <property type="protein sequence ID" value="MBD0850757.1"/>
    <property type="molecule type" value="Genomic_DNA"/>
</dbReference>
<reference evidence="8 9" key="1">
    <citation type="submission" date="2020-05" db="EMBL/GenBank/DDBJ databases">
        <title>The draft genome sequence of Maribacter arenosus CAU 1321.</title>
        <authorList>
            <person name="Mu L."/>
        </authorList>
    </citation>
    <scope>NUCLEOTIDE SEQUENCE [LARGE SCALE GENOMIC DNA]</scope>
    <source>
        <strain evidence="8 9">CAU 1321</strain>
    </source>
</reference>
<protein>
    <submittedName>
        <fullName evidence="8">Sulfatase</fullName>
    </submittedName>
</protein>
<evidence type="ECO:0000313" key="8">
    <source>
        <dbReference type="EMBL" id="MBD0850757.1"/>
    </source>
</evidence>
<dbReference type="InterPro" id="IPR024607">
    <property type="entry name" value="Sulfatase_CS"/>
</dbReference>
<sequence>MGIIKFRSITIEVSVIALLFIAFSACEPEEIPKPKPNIIVFMVDDMGWQDTSVPFWYKQTPFNESYQTPNMQRLAADGIAFTQAYATAVCSPTRVSLMTGMNAARHRVTNWTLHKDSLQPMEKNHPTLEFPHWNVNGMSPVTGDSLAVYATPLPKLLNEAGYYTVHTGKAHFGAIGTPGENPLNLGFEVNIAGHAAGAPESYLGTENFGNGKEGKEIWAVPGLEKYQGKNIHLSEVLTFEALSAIDSVVTTQQPFFLYMAHYAVHTPIMPDDRFVQKYLEKGMDSIEANYASMIEGMDKSLGDIMDYLADKKIAENTIILFMSDNGGLSAHARGGEPNTHNKPLASGKGSVYEGGIRVPMLVKWPGKIAPNTQSENYVIIEDFYPTIVEMAGLETVETVQTIDGKSFVPLLMEEEIEAGVPNAPKEEVRPLFWHYPNEWGPEGPGIGASSAVRKGDWKFIYFHADRRMELYNLRLDIGETNNLVAQQSDKVQELARVLTDHLKTVKAQMPIDRITGKQVEYPVDILSSNTVKSEE</sequence>
<name>A0ABR7VF43_9FLAO</name>
<proteinExistence type="inferred from homology"/>
<comment type="similarity">
    <text evidence="2">Belongs to the sulfatase family.</text>
</comment>
<dbReference type="InterPro" id="IPR000917">
    <property type="entry name" value="Sulfatase_N"/>
</dbReference>
<organism evidence="8 9">
    <name type="scientific">Maribacter arenosus</name>
    <dbReference type="NCBI Taxonomy" id="1854708"/>
    <lineage>
        <taxon>Bacteria</taxon>
        <taxon>Pseudomonadati</taxon>
        <taxon>Bacteroidota</taxon>
        <taxon>Flavobacteriia</taxon>
        <taxon>Flavobacteriales</taxon>
        <taxon>Flavobacteriaceae</taxon>
        <taxon>Maribacter</taxon>
    </lineage>
</organism>
<keyword evidence="3" id="KW-0479">Metal-binding</keyword>
<dbReference type="CDD" id="cd16144">
    <property type="entry name" value="ARS_like"/>
    <property type="match status" value="1"/>
</dbReference>
<dbReference type="Proteomes" id="UP000598350">
    <property type="component" value="Unassembled WGS sequence"/>
</dbReference>
<evidence type="ECO:0000259" key="7">
    <source>
        <dbReference type="Pfam" id="PF00884"/>
    </source>
</evidence>
<evidence type="ECO:0000256" key="6">
    <source>
        <dbReference type="ARBA" id="ARBA00022837"/>
    </source>
</evidence>
<evidence type="ECO:0000313" key="9">
    <source>
        <dbReference type="Proteomes" id="UP000598350"/>
    </source>
</evidence>
<feature type="domain" description="Sulfatase N-terminal" evidence="7">
    <location>
        <begin position="36"/>
        <end position="392"/>
    </location>
</feature>
<keyword evidence="4" id="KW-0732">Signal</keyword>
<dbReference type="Gene3D" id="3.30.1120.10">
    <property type="match status" value="1"/>
</dbReference>
<dbReference type="InterPro" id="IPR017850">
    <property type="entry name" value="Alkaline_phosphatase_core_sf"/>
</dbReference>
<keyword evidence="9" id="KW-1185">Reference proteome</keyword>
<dbReference type="PANTHER" id="PTHR42693:SF42">
    <property type="entry name" value="ARYLSULFATASE G"/>
    <property type="match status" value="1"/>
</dbReference>
<dbReference type="PROSITE" id="PS00523">
    <property type="entry name" value="SULFATASE_1"/>
    <property type="match status" value="1"/>
</dbReference>
<dbReference type="PANTHER" id="PTHR42693">
    <property type="entry name" value="ARYLSULFATASE FAMILY MEMBER"/>
    <property type="match status" value="1"/>
</dbReference>
<gene>
    <name evidence="8" type="ORF">HPE63_08760</name>
</gene>
<evidence type="ECO:0000256" key="5">
    <source>
        <dbReference type="ARBA" id="ARBA00022801"/>
    </source>
</evidence>
<evidence type="ECO:0000256" key="4">
    <source>
        <dbReference type="ARBA" id="ARBA00022729"/>
    </source>
</evidence>
<keyword evidence="5" id="KW-0378">Hydrolase</keyword>
<dbReference type="PROSITE" id="PS51257">
    <property type="entry name" value="PROKAR_LIPOPROTEIN"/>
    <property type="match status" value="1"/>
</dbReference>
<evidence type="ECO:0000256" key="2">
    <source>
        <dbReference type="ARBA" id="ARBA00008779"/>
    </source>
</evidence>